<keyword evidence="11 16" id="KW-0067">ATP-binding</keyword>
<feature type="active site" description="Proton acceptor" evidence="16">
    <location>
        <position position="110"/>
    </location>
</feature>
<feature type="binding site" evidence="16">
    <location>
        <position position="101"/>
    </location>
    <ligand>
        <name>substrate</name>
    </ligand>
</feature>
<reference evidence="17 18" key="1">
    <citation type="submission" date="2018-05" db="EMBL/GenBank/DDBJ databases">
        <title>Genomic Encyclopedia of Type Strains, Phase IV (KMG-IV): sequencing the most valuable type-strain genomes for metagenomic binning, comparative biology and taxonomic classification.</title>
        <authorList>
            <person name="Goeker M."/>
        </authorList>
    </citation>
    <scope>NUCLEOTIDE SEQUENCE [LARGE SCALE GENOMIC DNA]</scope>
    <source>
        <strain evidence="17 18">DSM 25350</strain>
    </source>
</reference>
<evidence type="ECO:0000256" key="15">
    <source>
        <dbReference type="ARBA" id="ARBA00040883"/>
    </source>
</evidence>
<comment type="caution">
    <text evidence="17">The sequence shown here is derived from an EMBL/GenBank/DDBJ whole genome shotgun (WGS) entry which is preliminary data.</text>
</comment>
<proteinExistence type="inferred from homology"/>
<gene>
    <name evidence="16" type="primary">coaX</name>
    <name evidence="17" type="ORF">C8D97_1015</name>
</gene>
<evidence type="ECO:0000256" key="8">
    <source>
        <dbReference type="ARBA" id="ARBA00022679"/>
    </source>
</evidence>
<dbReference type="Proteomes" id="UP000245790">
    <property type="component" value="Unassembled WGS sequence"/>
</dbReference>
<evidence type="ECO:0000256" key="9">
    <source>
        <dbReference type="ARBA" id="ARBA00022741"/>
    </source>
</evidence>
<comment type="similarity">
    <text evidence="14 16">Belongs to the type III pantothenate kinase family.</text>
</comment>
<keyword evidence="10 16" id="KW-0418">Kinase</keyword>
<evidence type="ECO:0000256" key="16">
    <source>
        <dbReference type="HAMAP-Rule" id="MF_01274"/>
    </source>
</evidence>
<dbReference type="EMBL" id="QGGU01000001">
    <property type="protein sequence ID" value="PWK54162.1"/>
    <property type="molecule type" value="Genomic_DNA"/>
</dbReference>
<dbReference type="GO" id="GO:0004594">
    <property type="term" value="F:pantothenate kinase activity"/>
    <property type="evidence" value="ECO:0007669"/>
    <property type="project" value="UniProtKB-UniRule"/>
</dbReference>
<dbReference type="GO" id="GO:0005737">
    <property type="term" value="C:cytoplasm"/>
    <property type="evidence" value="ECO:0007669"/>
    <property type="project" value="UniProtKB-SubCell"/>
</dbReference>
<dbReference type="Pfam" id="PF03309">
    <property type="entry name" value="Pan_kinase"/>
    <property type="match status" value="1"/>
</dbReference>
<comment type="subcellular location">
    <subcellularLocation>
        <location evidence="3 16">Cytoplasm</location>
    </subcellularLocation>
</comment>
<comment type="function">
    <text evidence="16">Catalyzes the phosphorylation of pantothenate (Pan), the first step in CoA biosynthesis.</text>
</comment>
<dbReference type="HAMAP" id="MF_01274">
    <property type="entry name" value="Pantothen_kinase_3"/>
    <property type="match status" value="1"/>
</dbReference>
<evidence type="ECO:0000256" key="6">
    <source>
        <dbReference type="ARBA" id="ARBA00012102"/>
    </source>
</evidence>
<keyword evidence="9 16" id="KW-0547">Nucleotide-binding</keyword>
<organism evidence="17 18">
    <name type="scientific">Pleionea mediterranea</name>
    <dbReference type="NCBI Taxonomy" id="523701"/>
    <lineage>
        <taxon>Bacteria</taxon>
        <taxon>Pseudomonadati</taxon>
        <taxon>Pseudomonadota</taxon>
        <taxon>Gammaproteobacteria</taxon>
        <taxon>Oceanospirillales</taxon>
        <taxon>Pleioneaceae</taxon>
        <taxon>Pleionea</taxon>
    </lineage>
</organism>
<comment type="subunit">
    <text evidence="5 16">Homodimer.</text>
</comment>
<comment type="cofactor">
    <cofactor evidence="16">
        <name>NH4(+)</name>
        <dbReference type="ChEBI" id="CHEBI:28938"/>
    </cofactor>
    <cofactor evidence="16">
        <name>K(+)</name>
        <dbReference type="ChEBI" id="CHEBI:29103"/>
    </cofactor>
    <text evidence="16">A monovalent cation. Ammonium or potassium.</text>
</comment>
<evidence type="ECO:0000256" key="14">
    <source>
        <dbReference type="ARBA" id="ARBA00038036"/>
    </source>
</evidence>
<keyword evidence="8 16" id="KW-0808">Transferase</keyword>
<comment type="cofactor">
    <cofactor evidence="2">
        <name>K(+)</name>
        <dbReference type="ChEBI" id="CHEBI:29103"/>
    </cofactor>
</comment>
<evidence type="ECO:0000256" key="5">
    <source>
        <dbReference type="ARBA" id="ARBA00011738"/>
    </source>
</evidence>
<keyword evidence="12 16" id="KW-0630">Potassium</keyword>
<evidence type="ECO:0000256" key="1">
    <source>
        <dbReference type="ARBA" id="ARBA00001206"/>
    </source>
</evidence>
<dbReference type="InterPro" id="IPR043129">
    <property type="entry name" value="ATPase_NBD"/>
</dbReference>
<dbReference type="CDD" id="cd24015">
    <property type="entry name" value="ASKHA_NBD_PanK-III"/>
    <property type="match status" value="1"/>
</dbReference>
<dbReference type="UniPathway" id="UPA00241">
    <property type="reaction ID" value="UER00352"/>
</dbReference>
<feature type="binding site" evidence="16">
    <location>
        <begin position="108"/>
        <end position="111"/>
    </location>
    <ligand>
        <name>substrate</name>
    </ligand>
</feature>
<evidence type="ECO:0000256" key="12">
    <source>
        <dbReference type="ARBA" id="ARBA00022958"/>
    </source>
</evidence>
<dbReference type="NCBIfam" id="TIGR00671">
    <property type="entry name" value="baf"/>
    <property type="match status" value="1"/>
</dbReference>
<evidence type="ECO:0000256" key="11">
    <source>
        <dbReference type="ARBA" id="ARBA00022840"/>
    </source>
</evidence>
<dbReference type="EC" id="2.7.1.33" evidence="6 16"/>
<dbReference type="RefSeq" id="WP_109761292.1">
    <property type="nucleotide sequence ID" value="NZ_QGGU01000001.1"/>
</dbReference>
<dbReference type="GO" id="GO:0015937">
    <property type="term" value="P:coenzyme A biosynthetic process"/>
    <property type="evidence" value="ECO:0007669"/>
    <property type="project" value="UniProtKB-UniRule"/>
</dbReference>
<feature type="binding site" evidence="16">
    <location>
        <begin position="6"/>
        <end position="13"/>
    </location>
    <ligand>
        <name>ATP</name>
        <dbReference type="ChEBI" id="CHEBI:30616"/>
    </ligand>
</feature>
<comment type="pathway">
    <text evidence="4 16">Cofactor biosynthesis; coenzyme A biosynthesis; CoA from (R)-pantothenate: step 1/5.</text>
</comment>
<dbReference type="PANTHER" id="PTHR34265:SF1">
    <property type="entry name" value="TYPE III PANTOTHENATE KINASE"/>
    <property type="match status" value="1"/>
</dbReference>
<evidence type="ECO:0000313" key="17">
    <source>
        <dbReference type="EMBL" id="PWK54162.1"/>
    </source>
</evidence>
<dbReference type="SUPFAM" id="SSF53067">
    <property type="entry name" value="Actin-like ATPase domain"/>
    <property type="match status" value="2"/>
</dbReference>
<protein>
    <recommendedName>
        <fullName evidence="15 16">Type III pantothenate kinase</fullName>
        <ecNumber evidence="6 16">2.7.1.33</ecNumber>
    </recommendedName>
    <alternativeName>
        <fullName evidence="16">PanK-III</fullName>
    </alternativeName>
    <alternativeName>
        <fullName evidence="16">Pantothenic acid kinase</fullName>
    </alternativeName>
</protein>
<dbReference type="AlphaFoldDB" id="A0A316G0H8"/>
<comment type="catalytic activity">
    <reaction evidence="1 16">
        <text>(R)-pantothenate + ATP = (R)-4'-phosphopantothenate + ADP + H(+)</text>
        <dbReference type="Rhea" id="RHEA:16373"/>
        <dbReference type="ChEBI" id="CHEBI:10986"/>
        <dbReference type="ChEBI" id="CHEBI:15378"/>
        <dbReference type="ChEBI" id="CHEBI:29032"/>
        <dbReference type="ChEBI" id="CHEBI:30616"/>
        <dbReference type="ChEBI" id="CHEBI:456216"/>
        <dbReference type="EC" id="2.7.1.33"/>
    </reaction>
</comment>
<accession>A0A316G0H8</accession>
<dbReference type="GO" id="GO:0046872">
    <property type="term" value="F:metal ion binding"/>
    <property type="evidence" value="ECO:0007669"/>
    <property type="project" value="UniProtKB-KW"/>
</dbReference>
<evidence type="ECO:0000256" key="2">
    <source>
        <dbReference type="ARBA" id="ARBA00001958"/>
    </source>
</evidence>
<dbReference type="Gene3D" id="3.30.420.40">
    <property type="match status" value="2"/>
</dbReference>
<feature type="binding site" evidence="16">
    <location>
        <position position="133"/>
    </location>
    <ligand>
        <name>ATP</name>
        <dbReference type="ChEBI" id="CHEBI:30616"/>
    </ligand>
</feature>
<evidence type="ECO:0000256" key="10">
    <source>
        <dbReference type="ARBA" id="ARBA00022777"/>
    </source>
</evidence>
<keyword evidence="13 16" id="KW-0173">Coenzyme A biosynthesis</keyword>
<evidence type="ECO:0000313" key="18">
    <source>
        <dbReference type="Proteomes" id="UP000245790"/>
    </source>
</evidence>
<evidence type="ECO:0000256" key="7">
    <source>
        <dbReference type="ARBA" id="ARBA00022490"/>
    </source>
</evidence>
<dbReference type="InterPro" id="IPR004619">
    <property type="entry name" value="Type_III_PanK"/>
</dbReference>
<evidence type="ECO:0000256" key="3">
    <source>
        <dbReference type="ARBA" id="ARBA00004496"/>
    </source>
</evidence>
<keyword evidence="16" id="KW-0479">Metal-binding</keyword>
<dbReference type="GO" id="GO:0005524">
    <property type="term" value="F:ATP binding"/>
    <property type="evidence" value="ECO:0007669"/>
    <property type="project" value="UniProtKB-UniRule"/>
</dbReference>
<evidence type="ECO:0000256" key="4">
    <source>
        <dbReference type="ARBA" id="ARBA00005225"/>
    </source>
</evidence>
<name>A0A316G0H8_9GAMM</name>
<keyword evidence="18" id="KW-1185">Reference proteome</keyword>
<keyword evidence="7 16" id="KW-0963">Cytoplasm</keyword>
<feature type="binding site" evidence="16">
    <location>
        <position position="130"/>
    </location>
    <ligand>
        <name>K(+)</name>
        <dbReference type="ChEBI" id="CHEBI:29103"/>
    </ligand>
</feature>
<evidence type="ECO:0000256" key="13">
    <source>
        <dbReference type="ARBA" id="ARBA00022993"/>
    </source>
</evidence>
<feature type="binding site" evidence="16">
    <location>
        <position position="186"/>
    </location>
    <ligand>
        <name>substrate</name>
    </ligand>
</feature>
<sequence length="264" mass="28840">MNLLLDVGNSRIKCAISNESDNLVPLNVSINHRDGFNAENCWLNIRQCLEVNQLGLPSIIGISCVRPSVTEALVDSAKCYFEAELHIAKTQKYHKQLINSYAVPDTMGVDRWLAMLAATRGGEQAAMVIDCGTAMTIDLVASGGQHLGGYIVAGLENQLSALLSNTERVFAGDNLTDTLVTPGQNTQACVLNGLYAQAIAFIEQQIQFALSQGITETWFTGGNAQKLIQPIKMRSLYPEMALNHNDLLIFEGLLTSLQEDRKKI</sequence>
<dbReference type="OrthoDB" id="9781305at2"/>
<dbReference type="PANTHER" id="PTHR34265">
    <property type="entry name" value="TYPE III PANTOTHENATE KINASE"/>
    <property type="match status" value="1"/>
</dbReference>